<keyword evidence="2" id="KW-1185">Reference proteome</keyword>
<dbReference type="EMBL" id="CAIIXF020000004">
    <property type="protein sequence ID" value="CAH1782175.1"/>
    <property type="molecule type" value="Genomic_DNA"/>
</dbReference>
<feature type="non-terminal residue" evidence="1">
    <location>
        <position position="131"/>
    </location>
</feature>
<name>A0A8J1UYM2_OWEFU</name>
<sequence length="131" mass="15110">AGFKMGSFLLFILFICAVEITPSVSWSSCRGDCYFGDYLLVRRHYYHPTCPLLLKLHGHWAVNSHEPCFSKACELGGNVVHFRRGKQCFIYKCESNEANTDWDYKWQHRGIWGLVYAKPHPSTPNCANSIY</sequence>
<organism evidence="1 2">
    <name type="scientific">Owenia fusiformis</name>
    <name type="common">Polychaete worm</name>
    <dbReference type="NCBI Taxonomy" id="6347"/>
    <lineage>
        <taxon>Eukaryota</taxon>
        <taxon>Metazoa</taxon>
        <taxon>Spiralia</taxon>
        <taxon>Lophotrochozoa</taxon>
        <taxon>Annelida</taxon>
        <taxon>Polychaeta</taxon>
        <taxon>Sedentaria</taxon>
        <taxon>Canalipalpata</taxon>
        <taxon>Sabellida</taxon>
        <taxon>Oweniida</taxon>
        <taxon>Oweniidae</taxon>
        <taxon>Owenia</taxon>
    </lineage>
</organism>
<reference evidence="1" key="1">
    <citation type="submission" date="2022-03" db="EMBL/GenBank/DDBJ databases">
        <authorList>
            <person name="Martin C."/>
        </authorList>
    </citation>
    <scope>NUCLEOTIDE SEQUENCE</scope>
</reference>
<comment type="caution">
    <text evidence="1">The sequence shown here is derived from an EMBL/GenBank/DDBJ whole genome shotgun (WGS) entry which is preliminary data.</text>
</comment>
<protein>
    <submittedName>
        <fullName evidence="1">Uncharacterized protein</fullName>
    </submittedName>
</protein>
<evidence type="ECO:0000313" key="1">
    <source>
        <dbReference type="EMBL" id="CAH1782175.1"/>
    </source>
</evidence>
<gene>
    <name evidence="1" type="ORF">OFUS_LOCUS8651</name>
</gene>
<proteinExistence type="predicted"/>
<feature type="non-terminal residue" evidence="1">
    <location>
        <position position="1"/>
    </location>
</feature>
<dbReference type="AlphaFoldDB" id="A0A8J1UYM2"/>
<accession>A0A8J1UYM2</accession>
<dbReference type="Proteomes" id="UP000749559">
    <property type="component" value="Unassembled WGS sequence"/>
</dbReference>
<evidence type="ECO:0000313" key="2">
    <source>
        <dbReference type="Proteomes" id="UP000749559"/>
    </source>
</evidence>